<proteinExistence type="predicted"/>
<comment type="caution">
    <text evidence="1">The sequence shown here is derived from an EMBL/GenBank/DDBJ whole genome shotgun (WGS) entry which is preliminary data.</text>
</comment>
<protein>
    <submittedName>
        <fullName evidence="1">Uncharacterized protein</fullName>
    </submittedName>
</protein>
<evidence type="ECO:0000313" key="2">
    <source>
        <dbReference type="Proteomes" id="UP001060215"/>
    </source>
</evidence>
<dbReference type="EMBL" id="CM045769">
    <property type="protein sequence ID" value="KAI7994116.1"/>
    <property type="molecule type" value="Genomic_DNA"/>
</dbReference>
<keyword evidence="2" id="KW-1185">Reference proteome</keyword>
<dbReference type="Proteomes" id="UP001060215">
    <property type="component" value="Chromosome 12"/>
</dbReference>
<organism evidence="1 2">
    <name type="scientific">Camellia lanceoleosa</name>
    <dbReference type="NCBI Taxonomy" id="1840588"/>
    <lineage>
        <taxon>Eukaryota</taxon>
        <taxon>Viridiplantae</taxon>
        <taxon>Streptophyta</taxon>
        <taxon>Embryophyta</taxon>
        <taxon>Tracheophyta</taxon>
        <taxon>Spermatophyta</taxon>
        <taxon>Magnoliopsida</taxon>
        <taxon>eudicotyledons</taxon>
        <taxon>Gunneridae</taxon>
        <taxon>Pentapetalae</taxon>
        <taxon>asterids</taxon>
        <taxon>Ericales</taxon>
        <taxon>Theaceae</taxon>
        <taxon>Camellia</taxon>
    </lineage>
</organism>
<reference evidence="1 2" key="1">
    <citation type="journal article" date="2022" name="Plant J.">
        <title>Chromosome-level genome of Camellia lanceoleosa provides a valuable resource for understanding genome evolution and self-incompatibility.</title>
        <authorList>
            <person name="Gong W."/>
            <person name="Xiao S."/>
            <person name="Wang L."/>
            <person name="Liao Z."/>
            <person name="Chang Y."/>
            <person name="Mo W."/>
            <person name="Hu G."/>
            <person name="Li W."/>
            <person name="Zhao G."/>
            <person name="Zhu H."/>
            <person name="Hu X."/>
            <person name="Ji K."/>
            <person name="Xiang X."/>
            <person name="Song Q."/>
            <person name="Yuan D."/>
            <person name="Jin S."/>
            <person name="Zhang L."/>
        </authorList>
    </citation>
    <scope>NUCLEOTIDE SEQUENCE [LARGE SCALE GENOMIC DNA]</scope>
    <source>
        <strain evidence="1">SQ_2022a</strain>
    </source>
</reference>
<gene>
    <name evidence="1" type="ORF">LOK49_LG11G01370</name>
</gene>
<name>A0ACC0G3D3_9ERIC</name>
<evidence type="ECO:0000313" key="1">
    <source>
        <dbReference type="EMBL" id="KAI7994116.1"/>
    </source>
</evidence>
<sequence length="102" mass="11943">MNLHNNFKSYILKPVTIWHEAKTNRKRSSQLLYMLDEKYYRNTHINPNQEICRRQQWKAQSMARKAANEELRKGAVVGVQISSSSLEKSMESDRNRASAETT</sequence>
<accession>A0ACC0G3D3</accession>